<dbReference type="Gene3D" id="1.10.3730.10">
    <property type="entry name" value="ProC C-terminal domain-like"/>
    <property type="match status" value="1"/>
</dbReference>
<dbReference type="Pfam" id="PF03807">
    <property type="entry name" value="F420_oxidored"/>
    <property type="match status" value="1"/>
</dbReference>
<dbReference type="Proteomes" id="UP000241769">
    <property type="component" value="Unassembled WGS sequence"/>
</dbReference>
<sequence>MLNQSALAEICCTHVTNRYSEGSMKEAREYQKSPHYEVSDRCVWADLSLFCSELKNKAKCLDAFYKYQIVTPILGCGNIGMAIAKGIVFAKLVPAQNVTITRRSNESLERFEKENKEGLKATRDNVAAVKAASILILAVTPQTLNDLLESIKSEIRDDHLIISVISGAEISDIRKRIGNDKAEVIRAMPNTAIAFRESMTCLAAADGKSPGLQTSKQIFDSLGSTLVVSEDQMVPATALCACGIAFFLRAIRAAAQGGIEIGFHSEEAIKLAAQTAKGAAELLLSGDSHPEREVDRVTTPQGCTITGLNTMEHNGFSSAFIKGIVTSAEKAAVLYKAKKAKENAQE</sequence>
<keyword evidence="7" id="KW-1185">Reference proteome</keyword>
<evidence type="ECO:0000259" key="5">
    <source>
        <dbReference type="Pfam" id="PF14748"/>
    </source>
</evidence>
<evidence type="ECO:0000256" key="1">
    <source>
        <dbReference type="ARBA" id="ARBA00005525"/>
    </source>
</evidence>
<accession>A0A2P6NLQ8</accession>
<feature type="domain" description="Pyrroline-5-carboxylate reductase catalytic N-terminal" evidence="4">
    <location>
        <begin position="73"/>
        <end position="166"/>
    </location>
</feature>
<dbReference type="PANTHER" id="PTHR11645:SF0">
    <property type="entry name" value="PYRROLINE-5-CARBOXYLATE REDUCTASE 3"/>
    <property type="match status" value="1"/>
</dbReference>
<dbReference type="Pfam" id="PF14748">
    <property type="entry name" value="P5CR_dimer"/>
    <property type="match status" value="1"/>
</dbReference>
<dbReference type="InterPro" id="IPR008927">
    <property type="entry name" value="6-PGluconate_DH-like_C_sf"/>
</dbReference>
<dbReference type="STRING" id="1890364.A0A2P6NLQ8"/>
<comment type="similarity">
    <text evidence="1">Belongs to the pyrroline-5-carboxylate reductase family.</text>
</comment>
<dbReference type="PANTHER" id="PTHR11645">
    <property type="entry name" value="PYRROLINE-5-CARBOXYLATE REDUCTASE"/>
    <property type="match status" value="1"/>
</dbReference>
<gene>
    <name evidence="6" type="ORF">PROFUN_07516</name>
</gene>
<evidence type="ECO:0000256" key="2">
    <source>
        <dbReference type="ARBA" id="ARBA00022857"/>
    </source>
</evidence>
<organism evidence="6 7">
    <name type="scientific">Planoprotostelium fungivorum</name>
    <dbReference type="NCBI Taxonomy" id="1890364"/>
    <lineage>
        <taxon>Eukaryota</taxon>
        <taxon>Amoebozoa</taxon>
        <taxon>Evosea</taxon>
        <taxon>Variosea</taxon>
        <taxon>Cavosteliida</taxon>
        <taxon>Cavosteliaceae</taxon>
        <taxon>Planoprotostelium</taxon>
    </lineage>
</organism>
<dbReference type="FunCoup" id="A0A2P6NLQ8">
    <property type="interactions" value="296"/>
</dbReference>
<dbReference type="InterPro" id="IPR029036">
    <property type="entry name" value="P5CR_dimer"/>
</dbReference>
<dbReference type="InterPro" id="IPR000304">
    <property type="entry name" value="Pyrroline-COOH_reductase"/>
</dbReference>
<evidence type="ECO:0000259" key="4">
    <source>
        <dbReference type="Pfam" id="PF03807"/>
    </source>
</evidence>
<evidence type="ECO:0000313" key="6">
    <source>
        <dbReference type="EMBL" id="PRP84862.1"/>
    </source>
</evidence>
<dbReference type="InterPro" id="IPR036291">
    <property type="entry name" value="NAD(P)-bd_dom_sf"/>
</dbReference>
<proteinExistence type="inferred from homology"/>
<dbReference type="InterPro" id="IPR028939">
    <property type="entry name" value="P5C_Rdtase_cat_N"/>
</dbReference>
<dbReference type="HAMAP" id="MF_01925">
    <property type="entry name" value="P5C_reductase"/>
    <property type="match status" value="1"/>
</dbReference>
<evidence type="ECO:0000256" key="3">
    <source>
        <dbReference type="ARBA" id="ARBA00023002"/>
    </source>
</evidence>
<dbReference type="GO" id="GO:0055129">
    <property type="term" value="P:L-proline biosynthetic process"/>
    <property type="evidence" value="ECO:0007669"/>
    <property type="project" value="TreeGrafter"/>
</dbReference>
<dbReference type="Gene3D" id="3.40.50.720">
    <property type="entry name" value="NAD(P)-binding Rossmann-like Domain"/>
    <property type="match status" value="1"/>
</dbReference>
<name>A0A2P6NLQ8_9EUKA</name>
<dbReference type="GO" id="GO:0004735">
    <property type="term" value="F:pyrroline-5-carboxylate reductase activity"/>
    <property type="evidence" value="ECO:0007669"/>
    <property type="project" value="InterPro"/>
</dbReference>
<reference evidence="6 7" key="1">
    <citation type="journal article" date="2018" name="Genome Biol. Evol.">
        <title>Multiple Roots of Fruiting Body Formation in Amoebozoa.</title>
        <authorList>
            <person name="Hillmann F."/>
            <person name="Forbes G."/>
            <person name="Novohradska S."/>
            <person name="Ferling I."/>
            <person name="Riege K."/>
            <person name="Groth M."/>
            <person name="Westermann M."/>
            <person name="Marz M."/>
            <person name="Spaller T."/>
            <person name="Winckler T."/>
            <person name="Schaap P."/>
            <person name="Glockner G."/>
        </authorList>
    </citation>
    <scope>NUCLEOTIDE SEQUENCE [LARGE SCALE GENOMIC DNA]</scope>
    <source>
        <strain evidence="6 7">Jena</strain>
    </source>
</reference>
<protein>
    <recommendedName>
        <fullName evidence="8">Pyrroline-5-carboxylate reductase</fullName>
    </recommendedName>
</protein>
<dbReference type="SUPFAM" id="SSF51735">
    <property type="entry name" value="NAD(P)-binding Rossmann-fold domains"/>
    <property type="match status" value="1"/>
</dbReference>
<keyword evidence="3" id="KW-0560">Oxidoreductase</keyword>
<dbReference type="FunFam" id="1.10.3730.10:FF:000001">
    <property type="entry name" value="Pyrroline-5-carboxylate reductase"/>
    <property type="match status" value="1"/>
</dbReference>
<dbReference type="SUPFAM" id="SSF48179">
    <property type="entry name" value="6-phosphogluconate dehydrogenase C-terminal domain-like"/>
    <property type="match status" value="1"/>
</dbReference>
<keyword evidence="2" id="KW-0521">NADP</keyword>
<evidence type="ECO:0008006" key="8">
    <source>
        <dbReference type="Google" id="ProtNLM"/>
    </source>
</evidence>
<comment type="caution">
    <text evidence="6">The sequence shown here is derived from an EMBL/GenBank/DDBJ whole genome shotgun (WGS) entry which is preliminary data.</text>
</comment>
<dbReference type="OrthoDB" id="10263291at2759"/>
<dbReference type="InParanoid" id="A0A2P6NLQ8"/>
<dbReference type="NCBIfam" id="TIGR00112">
    <property type="entry name" value="proC"/>
    <property type="match status" value="1"/>
</dbReference>
<evidence type="ECO:0000313" key="7">
    <source>
        <dbReference type="Proteomes" id="UP000241769"/>
    </source>
</evidence>
<dbReference type="AlphaFoldDB" id="A0A2P6NLQ8"/>
<feature type="domain" description="Pyrroline-5-carboxylate reductase dimerisation" evidence="5">
    <location>
        <begin position="230"/>
        <end position="332"/>
    </location>
</feature>
<dbReference type="EMBL" id="MDYQ01000055">
    <property type="protein sequence ID" value="PRP84862.1"/>
    <property type="molecule type" value="Genomic_DNA"/>
</dbReference>